<dbReference type="InterPro" id="IPR050509">
    <property type="entry name" value="CoA-transferase_III"/>
</dbReference>
<dbReference type="InterPro" id="IPR003673">
    <property type="entry name" value="CoA-Trfase_fam_III"/>
</dbReference>
<dbReference type="PANTHER" id="PTHR48228">
    <property type="entry name" value="SUCCINYL-COA--D-CITRAMALATE COA-TRANSFERASE"/>
    <property type="match status" value="1"/>
</dbReference>
<dbReference type="Gene3D" id="3.40.50.10540">
    <property type="entry name" value="Crotonobetainyl-coa:carnitine coa-transferase, domain 1"/>
    <property type="match status" value="2"/>
</dbReference>
<reference evidence="1" key="1">
    <citation type="submission" date="2022-01" db="EMBL/GenBank/DDBJ databases">
        <authorList>
            <person name="Jo J.-H."/>
            <person name="Im W.-T."/>
        </authorList>
    </citation>
    <scope>NUCLEOTIDE SEQUENCE</scope>
    <source>
        <strain evidence="1">I2-34</strain>
    </source>
</reference>
<dbReference type="Proteomes" id="UP001165368">
    <property type="component" value="Unassembled WGS sequence"/>
</dbReference>
<name>A0ABS9L486_9MICC</name>
<comment type="caution">
    <text evidence="1">The sequence shown here is derived from an EMBL/GenBank/DDBJ whole genome shotgun (WGS) entry which is preliminary data.</text>
</comment>
<dbReference type="Pfam" id="PF02515">
    <property type="entry name" value="CoA_transf_3"/>
    <property type="match status" value="2"/>
</dbReference>
<evidence type="ECO:0000313" key="1">
    <source>
        <dbReference type="EMBL" id="MCG2621299.1"/>
    </source>
</evidence>
<organism evidence="1 2">
    <name type="scientific">Arthrobacter hankyongi</name>
    <dbReference type="NCBI Taxonomy" id="2904801"/>
    <lineage>
        <taxon>Bacteria</taxon>
        <taxon>Bacillati</taxon>
        <taxon>Actinomycetota</taxon>
        <taxon>Actinomycetes</taxon>
        <taxon>Micrococcales</taxon>
        <taxon>Micrococcaceae</taxon>
        <taxon>Arthrobacter</taxon>
    </lineage>
</organism>
<dbReference type="InterPro" id="IPR044855">
    <property type="entry name" value="CoA-Trfase_III_dom3_sf"/>
</dbReference>
<dbReference type="InterPro" id="IPR023606">
    <property type="entry name" value="CoA-Trfase_III_dom_1_sf"/>
</dbReference>
<accession>A0ABS9L486</accession>
<dbReference type="EMBL" id="JAKLTQ010000002">
    <property type="protein sequence ID" value="MCG2621299.1"/>
    <property type="molecule type" value="Genomic_DNA"/>
</dbReference>
<dbReference type="Gene3D" id="3.30.1540.10">
    <property type="entry name" value="formyl-coa transferase, domain 3"/>
    <property type="match status" value="2"/>
</dbReference>
<dbReference type="SUPFAM" id="SSF89796">
    <property type="entry name" value="CoA-transferase family III (CaiB/BaiF)"/>
    <property type="match status" value="2"/>
</dbReference>
<evidence type="ECO:0000313" key="2">
    <source>
        <dbReference type="Proteomes" id="UP001165368"/>
    </source>
</evidence>
<gene>
    <name evidence="1" type="ORF">LVY72_05150</name>
</gene>
<sequence length="759" mass="80200">MSTPGLRGSVDAGPAGINGLRVLDLGTGLPTAVTVRLLAGAGAQVFRVDHPGREVFGQLYPALDWWNRGTRLVQAAEVAALLETVDVCLLGGEDHPDAVAALQLDAAELSHRHPRLVVLEIGGYVPGTPDTTPATDLLVQARTGFVFEQFNNRPVHIAFAPALYGSGLLGAMGVWAALLQRLRTGSGQLVRVSFQQALALFWQQIWLKAGQPDRDFDMFAPRDVRHLIFRCQDGDYVQLVLGVPGALGKVHRVLGIPGEVDPQDRGVPSLSRGVENYFADRGLLARYVARRRRPELIRALKDAGLAAEPVLPPGECFDDPQVVAAGLVERSAAGWEYGGNPINLGFTDPASSGRSTGEPDRVTDIGAAADAAETAPLAGIRIVDLGNWVAGPFASKLLADLGADVISVEPPAGLSNLTGIRNAWAANRGKRSIVVDLKSEDGQRTIRELVRTADAVHHNFRVGVAEGLGLGEDDLCRLRPDLVYLHTSAYGRSGPKAADSGFDMVMQALCGHEVRAGGEGNEPLWYRSPFIDYGAGALGAVGLLAGLYERAATGRAVTVHTSLLAAAVFLRGELARRPDGSVAGAPLLSRDLCGLHPAECLYQARDGWIAVAARGTTMRRRLGEALDIRLPADDAGWGPREQETIAAAVRPRSSGDVLAVLAAAGIWAVKCAEDAFIELLAGEANRQANLVITAPDGRYGHITGCFGPLISFSGWTPDPRGFRSAPLPDEHAAEILAELGLGSGPAAGLLNTTTPATSH</sequence>
<proteinExistence type="predicted"/>
<dbReference type="RefSeq" id="WP_237818404.1">
    <property type="nucleotide sequence ID" value="NZ_JAKLTQ010000002.1"/>
</dbReference>
<dbReference type="PANTHER" id="PTHR48228:SF5">
    <property type="entry name" value="ALPHA-METHYLACYL-COA RACEMASE"/>
    <property type="match status" value="1"/>
</dbReference>
<dbReference type="GO" id="GO:0016740">
    <property type="term" value="F:transferase activity"/>
    <property type="evidence" value="ECO:0007669"/>
    <property type="project" value="UniProtKB-KW"/>
</dbReference>
<protein>
    <submittedName>
        <fullName evidence="1">CoA transferase</fullName>
    </submittedName>
</protein>
<keyword evidence="2" id="KW-1185">Reference proteome</keyword>
<keyword evidence="1" id="KW-0808">Transferase</keyword>